<feature type="domain" description="NUMOD4" evidence="1">
    <location>
        <begin position="6"/>
        <end position="55"/>
    </location>
</feature>
<reference evidence="2 3" key="1">
    <citation type="submission" date="2021-11" db="EMBL/GenBank/DDBJ databases">
        <authorList>
            <person name="Depoorter E."/>
        </authorList>
    </citation>
    <scope>NUCLEOTIDE SEQUENCE [LARGE SCALE GENOMIC DNA]</scope>
    <source>
        <strain evidence="2 3">LMG 24289</strain>
    </source>
</reference>
<comment type="caution">
    <text evidence="2">The sequence shown here is derived from an EMBL/GenBank/DDBJ whole genome shotgun (WGS) entry which is preliminary data.</text>
</comment>
<dbReference type="Proteomes" id="UP000789707">
    <property type="component" value="Unassembled WGS sequence"/>
</dbReference>
<organism evidence="2 3">
    <name type="scientific">Periweissella fabaria</name>
    <dbReference type="NCBI Taxonomy" id="546157"/>
    <lineage>
        <taxon>Bacteria</taxon>
        <taxon>Bacillati</taxon>
        <taxon>Bacillota</taxon>
        <taxon>Bacilli</taxon>
        <taxon>Lactobacillales</taxon>
        <taxon>Lactobacillaceae</taxon>
        <taxon>Periweissella</taxon>
    </lineage>
</organism>
<gene>
    <name evidence="2" type="ORF">WFA24289_01020</name>
</gene>
<accession>A0ABM8Z5V5</accession>
<evidence type="ECO:0000313" key="2">
    <source>
        <dbReference type="EMBL" id="CAH0416708.1"/>
    </source>
</evidence>
<dbReference type="InterPro" id="IPR010902">
    <property type="entry name" value="NUMOD4"/>
</dbReference>
<evidence type="ECO:0000313" key="3">
    <source>
        <dbReference type="Proteomes" id="UP000789707"/>
    </source>
</evidence>
<evidence type="ECO:0000259" key="1">
    <source>
        <dbReference type="Pfam" id="PF07463"/>
    </source>
</evidence>
<proteinExistence type="predicted"/>
<protein>
    <recommendedName>
        <fullName evidence="1">NUMOD4 domain-containing protein</fullName>
    </recommendedName>
</protein>
<sequence length="84" mass="9600">MKNLRAIPGFEGHYGMSSTGDVYRLSTVDQRGHKRNQRSLRASMHGRGYLYVRLSLHGERKMYSLNTLIRKTFPEATTLLSVVS</sequence>
<dbReference type="EMBL" id="CAKKNS010000004">
    <property type="protein sequence ID" value="CAH0416708.1"/>
    <property type="molecule type" value="Genomic_DNA"/>
</dbReference>
<name>A0ABM8Z5V5_9LACO</name>
<dbReference type="InterPro" id="IPR044925">
    <property type="entry name" value="His-Me_finger_sf"/>
</dbReference>
<keyword evidence="3" id="KW-1185">Reference proteome</keyword>
<dbReference type="Pfam" id="PF07463">
    <property type="entry name" value="NUMOD4"/>
    <property type="match status" value="1"/>
</dbReference>
<dbReference type="SUPFAM" id="SSF54060">
    <property type="entry name" value="His-Me finger endonucleases"/>
    <property type="match status" value="1"/>
</dbReference>
<dbReference type="Gene3D" id="3.90.75.20">
    <property type="match status" value="1"/>
</dbReference>
<dbReference type="RefSeq" id="WP_230096752.1">
    <property type="nucleotide sequence ID" value="NZ_CAKKNS010000004.1"/>
</dbReference>